<dbReference type="Gene3D" id="1.20.1250.20">
    <property type="entry name" value="MFS general substrate transporter like domains"/>
    <property type="match status" value="1"/>
</dbReference>
<name>A0A0J5M014_PLUGE</name>
<keyword evidence="1 4" id="KW-0812">Transmembrane</keyword>
<dbReference type="EMBL" id="LDZF01000008">
    <property type="protein sequence ID" value="KMK14094.1"/>
    <property type="molecule type" value="Genomic_DNA"/>
</dbReference>
<dbReference type="InterPro" id="IPR036259">
    <property type="entry name" value="MFS_trans_sf"/>
</dbReference>
<keyword evidence="2 4" id="KW-1133">Transmembrane helix</keyword>
<feature type="transmembrane region" description="Helical" evidence="4">
    <location>
        <begin position="361"/>
        <end position="384"/>
    </location>
</feature>
<feature type="transmembrane region" description="Helical" evidence="4">
    <location>
        <begin position="104"/>
        <end position="128"/>
    </location>
</feature>
<evidence type="ECO:0000256" key="3">
    <source>
        <dbReference type="ARBA" id="ARBA00023136"/>
    </source>
</evidence>
<feature type="transmembrane region" description="Helical" evidence="4">
    <location>
        <begin position="214"/>
        <end position="234"/>
    </location>
</feature>
<dbReference type="eggNOG" id="COG2814">
    <property type="taxonomic scope" value="Bacteria"/>
</dbReference>
<feature type="transmembrane region" description="Helical" evidence="4">
    <location>
        <begin position="172"/>
        <end position="193"/>
    </location>
</feature>
<dbReference type="PANTHER" id="PTHR11360:SF308">
    <property type="entry name" value="BLL3089 PROTEIN"/>
    <property type="match status" value="1"/>
</dbReference>
<evidence type="ECO:0000256" key="2">
    <source>
        <dbReference type="ARBA" id="ARBA00022989"/>
    </source>
</evidence>
<dbReference type="SUPFAM" id="SSF103473">
    <property type="entry name" value="MFS general substrate transporter"/>
    <property type="match status" value="1"/>
</dbReference>
<dbReference type="Pfam" id="PF07690">
    <property type="entry name" value="MFS_1"/>
    <property type="match status" value="1"/>
</dbReference>
<organism evidence="5 6">
    <name type="scientific">Pluralibacter gergoviae</name>
    <name type="common">Enterobacter gergoviae</name>
    <dbReference type="NCBI Taxonomy" id="61647"/>
    <lineage>
        <taxon>Bacteria</taxon>
        <taxon>Pseudomonadati</taxon>
        <taxon>Pseudomonadota</taxon>
        <taxon>Gammaproteobacteria</taxon>
        <taxon>Enterobacterales</taxon>
        <taxon>Enterobacteriaceae</taxon>
        <taxon>Pluralibacter</taxon>
    </lineage>
</organism>
<evidence type="ECO:0000256" key="4">
    <source>
        <dbReference type="SAM" id="Phobius"/>
    </source>
</evidence>
<dbReference type="InterPro" id="IPR011701">
    <property type="entry name" value="MFS"/>
</dbReference>
<proteinExistence type="predicted"/>
<accession>A0A0J5M014</accession>
<dbReference type="InterPro" id="IPR050327">
    <property type="entry name" value="Proton-linked_MCT"/>
</dbReference>
<feature type="transmembrane region" description="Helical" evidence="4">
    <location>
        <begin position="140"/>
        <end position="166"/>
    </location>
</feature>
<dbReference type="GO" id="GO:0022857">
    <property type="term" value="F:transmembrane transporter activity"/>
    <property type="evidence" value="ECO:0007669"/>
    <property type="project" value="InterPro"/>
</dbReference>
<comment type="caution">
    <text evidence="5">The sequence shown here is derived from an EMBL/GenBank/DDBJ whole genome shotgun (WGS) entry which is preliminary data.</text>
</comment>
<dbReference type="RefSeq" id="WP_048278797.1">
    <property type="nucleotide sequence ID" value="NZ_LDZF01000008.1"/>
</dbReference>
<dbReference type="STRING" id="61647.LG71_22385"/>
<keyword evidence="6" id="KW-1185">Reference proteome</keyword>
<reference evidence="5 6" key="1">
    <citation type="submission" date="2015-05" db="EMBL/GenBank/DDBJ databases">
        <title>Genome sequences of Pluralibacter gergoviae.</title>
        <authorList>
            <person name="Greninger A.L."/>
            <person name="Miller S."/>
        </authorList>
    </citation>
    <scope>NUCLEOTIDE SEQUENCE [LARGE SCALE GENOMIC DNA]</scope>
    <source>
        <strain evidence="5 6">JS81F13</strain>
    </source>
</reference>
<evidence type="ECO:0000313" key="5">
    <source>
        <dbReference type="EMBL" id="KMK14094.1"/>
    </source>
</evidence>
<dbReference type="Proteomes" id="UP000036196">
    <property type="component" value="Unassembled WGS sequence"/>
</dbReference>
<protein>
    <submittedName>
        <fullName evidence="5">MFS transporter</fullName>
    </submittedName>
</protein>
<feature type="transmembrane region" description="Helical" evidence="4">
    <location>
        <begin position="277"/>
        <end position="310"/>
    </location>
</feature>
<feature type="transmembrane region" description="Helical" evidence="4">
    <location>
        <begin position="12"/>
        <end position="38"/>
    </location>
</feature>
<evidence type="ECO:0000313" key="6">
    <source>
        <dbReference type="Proteomes" id="UP000036196"/>
    </source>
</evidence>
<dbReference type="AlphaFoldDB" id="A0A0J5M014"/>
<sequence length="403" mass="42654">MHATTTGPRPGPIAIVLIGIAQILVWGSSFFILAVIASPIMKETGWNREWVYGALSMSICLSGLLLPAIGKLVAQNRGRMLLCASGVAAAAGVALMASSHSLVLFFFAWVILGVAMALGLYDTLYAALGNCYGRNAKSAITTVTLISGFCTSIMWPLLAAGVVHVGWRDTCYILAAVLLVTIIPVYRCALPAGSAAPAVQKRRTGGAISVDRKTYHLMSTIFMIAAVIMTALSVQLIDILQSRGMGIAAAIGISALLGPSQVASRVFDIFLNFKNPIFTLIISVVLVLAGLVLLLFFPALAAISVVIYGAGNGLRSIVRGTLPLYILKEEEFAVVMGKIARPSLIAQGMTPFVAGFLYERFGANALLAAMALLAFLSIVLSLYLKSHLNTVRRHALTTVEKVG</sequence>
<feature type="transmembrane region" description="Helical" evidence="4">
    <location>
        <begin position="81"/>
        <end position="98"/>
    </location>
</feature>
<feature type="transmembrane region" description="Helical" evidence="4">
    <location>
        <begin position="50"/>
        <end position="69"/>
    </location>
</feature>
<keyword evidence="3 4" id="KW-0472">Membrane</keyword>
<evidence type="ECO:0000256" key="1">
    <source>
        <dbReference type="ARBA" id="ARBA00022692"/>
    </source>
</evidence>
<gene>
    <name evidence="5" type="ORF">ABW06_09470</name>
</gene>
<dbReference type="PANTHER" id="PTHR11360">
    <property type="entry name" value="MONOCARBOXYLATE TRANSPORTER"/>
    <property type="match status" value="1"/>
</dbReference>
<dbReference type="PATRIC" id="fig|61647.15.peg.5256"/>